<keyword evidence="1" id="KW-0732">Signal</keyword>
<dbReference type="InterPro" id="IPR036249">
    <property type="entry name" value="Thioredoxin-like_sf"/>
</dbReference>
<accession>A0A840RR24</accession>
<evidence type="ECO:0000313" key="3">
    <source>
        <dbReference type="Proteomes" id="UP000571084"/>
    </source>
</evidence>
<sequence length="150" mass="16393">MLRRRFKSLAVLILLLTFNAAVFAAKPVIDVYKDPNCGCCTEWIKNLESNGFSVNANNVTDTSVYRKKWHMPEALGSCHTATIGGYTIEGHVPAQDIQRLLKEQPKAIGLAVPGMVMGSPGMEGPHKMAYDVLLVNGDGSSSVYHHYKGD</sequence>
<dbReference type="InterPro" id="IPR007332">
    <property type="entry name" value="DUF411"/>
</dbReference>
<comment type="caution">
    <text evidence="2">The sequence shown here is derived from an EMBL/GenBank/DDBJ whole genome shotgun (WGS) entry which is preliminary data.</text>
</comment>
<feature type="signal peptide" evidence="1">
    <location>
        <begin position="1"/>
        <end position="24"/>
    </location>
</feature>
<evidence type="ECO:0000256" key="1">
    <source>
        <dbReference type="SAM" id="SignalP"/>
    </source>
</evidence>
<dbReference type="Proteomes" id="UP000571084">
    <property type="component" value="Unassembled WGS sequence"/>
</dbReference>
<dbReference type="RefSeq" id="WP_168054961.1">
    <property type="nucleotide sequence ID" value="NZ_JAAOZT010000006.1"/>
</dbReference>
<dbReference type="SUPFAM" id="SSF52833">
    <property type="entry name" value="Thioredoxin-like"/>
    <property type="match status" value="1"/>
</dbReference>
<organism evidence="2 3">
    <name type="scientific">Glaciimonas immobilis</name>
    <dbReference type="NCBI Taxonomy" id="728004"/>
    <lineage>
        <taxon>Bacteria</taxon>
        <taxon>Pseudomonadati</taxon>
        <taxon>Pseudomonadota</taxon>
        <taxon>Betaproteobacteria</taxon>
        <taxon>Burkholderiales</taxon>
        <taxon>Oxalobacteraceae</taxon>
        <taxon>Glaciimonas</taxon>
    </lineage>
</organism>
<evidence type="ECO:0000313" key="2">
    <source>
        <dbReference type="EMBL" id="MBB5199438.1"/>
    </source>
</evidence>
<feature type="chain" id="PRO_5032821028" description="Metal-binding protein" evidence="1">
    <location>
        <begin position="25"/>
        <end position="150"/>
    </location>
</feature>
<dbReference type="AlphaFoldDB" id="A0A840RR24"/>
<proteinExistence type="predicted"/>
<evidence type="ECO:0008006" key="4">
    <source>
        <dbReference type="Google" id="ProtNLM"/>
    </source>
</evidence>
<name>A0A840RR24_9BURK</name>
<dbReference type="EMBL" id="JACHHQ010000002">
    <property type="protein sequence ID" value="MBB5199438.1"/>
    <property type="molecule type" value="Genomic_DNA"/>
</dbReference>
<protein>
    <recommendedName>
        <fullName evidence="4">Metal-binding protein</fullName>
    </recommendedName>
</protein>
<gene>
    <name evidence="2" type="ORF">HNR39_001265</name>
</gene>
<dbReference type="Pfam" id="PF04214">
    <property type="entry name" value="DUF411"/>
    <property type="match status" value="1"/>
</dbReference>
<reference evidence="2 3" key="1">
    <citation type="submission" date="2020-08" db="EMBL/GenBank/DDBJ databases">
        <title>Genomic Encyclopedia of Type Strains, Phase IV (KMG-IV): sequencing the most valuable type-strain genomes for metagenomic binning, comparative biology and taxonomic classification.</title>
        <authorList>
            <person name="Goeker M."/>
        </authorList>
    </citation>
    <scope>NUCLEOTIDE SEQUENCE [LARGE SCALE GENOMIC DNA]</scope>
    <source>
        <strain evidence="2 3">DSM 23240</strain>
    </source>
</reference>
<keyword evidence="3" id="KW-1185">Reference proteome</keyword>